<accession>A0ABP0CV23</accession>
<dbReference type="SMART" id="SM00906">
    <property type="entry name" value="Fungal_trans"/>
    <property type="match status" value="1"/>
</dbReference>
<feature type="domain" description="Xylanolytic transcriptional activator regulatory" evidence="2">
    <location>
        <begin position="129"/>
        <end position="202"/>
    </location>
</feature>
<gene>
    <name evidence="3" type="ORF">SEUCBS140593_009468</name>
</gene>
<dbReference type="InterPro" id="IPR007219">
    <property type="entry name" value="XnlR_reg_dom"/>
</dbReference>
<dbReference type="Proteomes" id="UP001642482">
    <property type="component" value="Unassembled WGS sequence"/>
</dbReference>
<reference evidence="3 4" key="1">
    <citation type="submission" date="2024-01" db="EMBL/GenBank/DDBJ databases">
        <authorList>
            <person name="Allen C."/>
            <person name="Tagirdzhanova G."/>
        </authorList>
    </citation>
    <scope>NUCLEOTIDE SEQUENCE [LARGE SCALE GENOMIC DNA]</scope>
</reference>
<proteinExistence type="predicted"/>
<dbReference type="PANTHER" id="PTHR47425:SF3">
    <property type="entry name" value="ZN(II)2CYS6 TRANSCRIPTION FACTOR (EUROFUNG)"/>
    <property type="match status" value="1"/>
</dbReference>
<evidence type="ECO:0000313" key="3">
    <source>
        <dbReference type="EMBL" id="CAK7235987.1"/>
    </source>
</evidence>
<dbReference type="CDD" id="cd12148">
    <property type="entry name" value="fungal_TF_MHR"/>
    <property type="match status" value="1"/>
</dbReference>
<evidence type="ECO:0000259" key="2">
    <source>
        <dbReference type="SMART" id="SM00906"/>
    </source>
</evidence>
<dbReference type="InterPro" id="IPR052761">
    <property type="entry name" value="Fungal_Detox/Toxin_TFs"/>
</dbReference>
<dbReference type="Pfam" id="PF04082">
    <property type="entry name" value="Fungal_trans"/>
    <property type="match status" value="1"/>
</dbReference>
<dbReference type="PANTHER" id="PTHR47425">
    <property type="entry name" value="FARB-RELATED"/>
    <property type="match status" value="1"/>
</dbReference>
<name>A0ABP0CV23_9PEZI</name>
<keyword evidence="1" id="KW-0539">Nucleus</keyword>
<organism evidence="3 4">
    <name type="scientific">Sporothrix eucalyptigena</name>
    <dbReference type="NCBI Taxonomy" id="1812306"/>
    <lineage>
        <taxon>Eukaryota</taxon>
        <taxon>Fungi</taxon>
        <taxon>Dikarya</taxon>
        <taxon>Ascomycota</taxon>
        <taxon>Pezizomycotina</taxon>
        <taxon>Sordariomycetes</taxon>
        <taxon>Sordariomycetidae</taxon>
        <taxon>Ophiostomatales</taxon>
        <taxon>Ophiostomataceae</taxon>
        <taxon>Sporothrix</taxon>
    </lineage>
</organism>
<comment type="caution">
    <text evidence="3">The sequence shown here is derived from an EMBL/GenBank/DDBJ whole genome shotgun (WGS) entry which is preliminary data.</text>
</comment>
<sequence>MEYLAEKDALTIPDTEFRDELLRTYVKIVYCFVPALDLDDFLDPIIHGDDSHPVSLLLFQAVMFASVVFVDDSLLKARGFATRKEARKVFFNRVRILYGLDCEPDKMALIQSLLLMTSWYDSPDDEKDTWYWMGIALSLAQVMGLHRDPETLQISVNAKRLRRRMWWSCFIRDRLLALGIRRPARIRTDEFNVRMLDLADFDLVQPGQERITFVRESGFTCVEEDGRRQMCQICIDLAKLCVCVGNVLQSQYSVVTTNAEAHKNMAVLPKPITETDAKDLAQRDHELDQWYKNQTATSRYVPRSPASASARSGQRKDDWAEDILWLHQALLRMIYLTTLGALHRPRALMRPPSWCKVPDAVSIRKTSLTKVREAAIAMTRLAFDLQSENHLRYLWTSGVPAFLSATQIHLLDINDPDEQVRNMSLGRFYQCFHALCELQDMYTSVDYALRFLENVLKKAGTSIPMLQMLKLCSTRTGGGSPAGSGDNNRRPPLCAASHQGASAIKGGYQPNTMTVVDYSAMSTTPLPPPSASHLNYFSMPVQTVPSQALVTQTYTEFMRALSPDVNMPDHSVTERQDGLLHGDSFGSLSDPSAGAHTLVDSPPSHMDMWNEFDGLLFALPNFDAMDPMDSCSIMPQNHDTGRSSIQGMTSDTATTTTGPVTALTSASAPCAFY</sequence>
<protein>
    <recommendedName>
        <fullName evidence="2">Xylanolytic transcriptional activator regulatory domain-containing protein</fullName>
    </recommendedName>
</protein>
<dbReference type="EMBL" id="CAWUHD010000155">
    <property type="protein sequence ID" value="CAK7235987.1"/>
    <property type="molecule type" value="Genomic_DNA"/>
</dbReference>
<evidence type="ECO:0000313" key="4">
    <source>
        <dbReference type="Proteomes" id="UP001642482"/>
    </source>
</evidence>
<keyword evidence="4" id="KW-1185">Reference proteome</keyword>
<evidence type="ECO:0000256" key="1">
    <source>
        <dbReference type="ARBA" id="ARBA00023242"/>
    </source>
</evidence>